<evidence type="ECO:0000256" key="7">
    <source>
        <dbReference type="ARBA" id="ARBA00023136"/>
    </source>
</evidence>
<keyword evidence="3" id="KW-1003">Cell membrane</keyword>
<dbReference type="InterPro" id="IPR047196">
    <property type="entry name" value="YidC_ALB_C"/>
</dbReference>
<evidence type="ECO:0000256" key="3">
    <source>
        <dbReference type="ARBA" id="ARBA00022475"/>
    </source>
</evidence>
<proteinExistence type="inferred from homology"/>
<evidence type="ECO:0000256" key="4">
    <source>
        <dbReference type="ARBA" id="ARBA00022692"/>
    </source>
</evidence>
<dbReference type="AlphaFoldDB" id="A0A1F6NUM8"/>
<dbReference type="CDD" id="cd20070">
    <property type="entry name" value="5TM_YidC_Alb3"/>
    <property type="match status" value="1"/>
</dbReference>
<evidence type="ECO:0000256" key="11">
    <source>
        <dbReference type="SAM" id="Phobius"/>
    </source>
</evidence>
<dbReference type="InterPro" id="IPR028055">
    <property type="entry name" value="YidC/Oxa/ALB_C"/>
</dbReference>
<dbReference type="Pfam" id="PF02096">
    <property type="entry name" value="60KD_IMP"/>
    <property type="match status" value="1"/>
</dbReference>
<evidence type="ECO:0000313" key="14">
    <source>
        <dbReference type="Proteomes" id="UP000177907"/>
    </source>
</evidence>
<feature type="transmembrane region" description="Helical" evidence="11">
    <location>
        <begin position="198"/>
        <end position="222"/>
    </location>
</feature>
<name>A0A1F6NUM8_9BACT</name>
<organism evidence="13 14">
    <name type="scientific">Candidatus Magasanikbacteria bacterium RIFOXYC2_FULL_42_28</name>
    <dbReference type="NCBI Taxonomy" id="1798704"/>
    <lineage>
        <taxon>Bacteria</taxon>
        <taxon>Candidatus Magasanikiibacteriota</taxon>
    </lineage>
</organism>
<feature type="transmembrane region" description="Helical" evidence="11">
    <location>
        <begin position="30"/>
        <end position="48"/>
    </location>
</feature>
<keyword evidence="8" id="KW-0143">Chaperone</keyword>
<evidence type="ECO:0000256" key="1">
    <source>
        <dbReference type="ARBA" id="ARBA00004651"/>
    </source>
</evidence>
<protein>
    <recommendedName>
        <fullName evidence="12">Membrane insertase YidC/Oxa/ALB C-terminal domain-containing protein</fullName>
    </recommendedName>
</protein>
<comment type="similarity">
    <text evidence="9">Belongs to the OXA1/ALB3/YidC family.</text>
</comment>
<evidence type="ECO:0000313" key="13">
    <source>
        <dbReference type="EMBL" id="OGH87571.1"/>
    </source>
</evidence>
<dbReference type="NCBIfam" id="TIGR03592">
    <property type="entry name" value="yidC_oxa1_cterm"/>
    <property type="match status" value="1"/>
</dbReference>
<evidence type="ECO:0000256" key="8">
    <source>
        <dbReference type="ARBA" id="ARBA00023186"/>
    </source>
</evidence>
<evidence type="ECO:0000256" key="5">
    <source>
        <dbReference type="ARBA" id="ARBA00022927"/>
    </source>
</evidence>
<feature type="transmembrane region" description="Helical" evidence="11">
    <location>
        <begin position="94"/>
        <end position="115"/>
    </location>
</feature>
<keyword evidence="7 11" id="KW-0472">Membrane</keyword>
<keyword evidence="5" id="KW-0653">Protein transport</keyword>
<evidence type="ECO:0000256" key="2">
    <source>
        <dbReference type="ARBA" id="ARBA00022448"/>
    </source>
</evidence>
<keyword evidence="4 9" id="KW-0812">Transmembrane</keyword>
<evidence type="ECO:0000256" key="10">
    <source>
        <dbReference type="SAM" id="MobiDB-lite"/>
    </source>
</evidence>
<dbReference type="PANTHER" id="PTHR12428">
    <property type="entry name" value="OXA1"/>
    <property type="match status" value="1"/>
</dbReference>
<feature type="domain" description="Membrane insertase YidC/Oxa/ALB C-terminal" evidence="12">
    <location>
        <begin position="30"/>
        <end position="234"/>
    </location>
</feature>
<dbReference type="EMBL" id="MFQZ01000010">
    <property type="protein sequence ID" value="OGH87571.1"/>
    <property type="molecule type" value="Genomic_DNA"/>
</dbReference>
<reference evidence="13 14" key="1">
    <citation type="journal article" date="2016" name="Nat. Commun.">
        <title>Thousands of microbial genomes shed light on interconnected biogeochemical processes in an aquifer system.</title>
        <authorList>
            <person name="Anantharaman K."/>
            <person name="Brown C.T."/>
            <person name="Hug L.A."/>
            <person name="Sharon I."/>
            <person name="Castelle C.J."/>
            <person name="Probst A.J."/>
            <person name="Thomas B.C."/>
            <person name="Singh A."/>
            <person name="Wilkins M.J."/>
            <person name="Karaoz U."/>
            <person name="Brodie E.L."/>
            <person name="Williams K.H."/>
            <person name="Hubbard S.S."/>
            <person name="Banfield J.F."/>
        </authorList>
    </citation>
    <scope>NUCLEOTIDE SEQUENCE [LARGE SCALE GENOMIC DNA]</scope>
</reference>
<keyword evidence="2" id="KW-0813">Transport</keyword>
<dbReference type="GO" id="GO:0032977">
    <property type="term" value="F:membrane insertase activity"/>
    <property type="evidence" value="ECO:0007669"/>
    <property type="project" value="InterPro"/>
</dbReference>
<evidence type="ECO:0000256" key="6">
    <source>
        <dbReference type="ARBA" id="ARBA00022989"/>
    </source>
</evidence>
<comment type="subcellular location">
    <subcellularLocation>
        <location evidence="1">Cell membrane</location>
        <topology evidence="1">Multi-pass membrane protein</topology>
    </subcellularLocation>
    <subcellularLocation>
        <location evidence="9">Membrane</location>
        <topology evidence="9">Multi-pass membrane protein</topology>
    </subcellularLocation>
</comment>
<keyword evidence="6 11" id="KW-1133">Transmembrane helix</keyword>
<dbReference type="PANTHER" id="PTHR12428:SF65">
    <property type="entry name" value="CYTOCHROME C OXIDASE ASSEMBLY PROTEIN COX18, MITOCHONDRIAL"/>
    <property type="match status" value="1"/>
</dbReference>
<feature type="region of interest" description="Disordered" evidence="10">
    <location>
        <begin position="245"/>
        <end position="270"/>
    </location>
</feature>
<dbReference type="Proteomes" id="UP000177907">
    <property type="component" value="Unassembled WGS sequence"/>
</dbReference>
<gene>
    <name evidence="13" type="ORF">A3J93_03540</name>
</gene>
<evidence type="ECO:0000256" key="9">
    <source>
        <dbReference type="RuleBase" id="RU003945"/>
    </source>
</evidence>
<dbReference type="STRING" id="1798704.A3J93_03540"/>
<dbReference type="GO" id="GO:0005886">
    <property type="term" value="C:plasma membrane"/>
    <property type="evidence" value="ECO:0007669"/>
    <property type="project" value="UniProtKB-SubCell"/>
</dbReference>
<evidence type="ECO:0000259" key="12">
    <source>
        <dbReference type="Pfam" id="PF02096"/>
    </source>
</evidence>
<dbReference type="GO" id="GO:0051205">
    <property type="term" value="P:protein insertion into membrane"/>
    <property type="evidence" value="ECO:0007669"/>
    <property type="project" value="TreeGrafter"/>
</dbReference>
<dbReference type="GO" id="GO:0015031">
    <property type="term" value="P:protein transport"/>
    <property type="evidence" value="ECO:0007669"/>
    <property type="project" value="UniProtKB-KW"/>
</dbReference>
<dbReference type="InterPro" id="IPR001708">
    <property type="entry name" value="YidC/ALB3/OXA1/COX18"/>
</dbReference>
<accession>A0A1F6NUM8</accession>
<comment type="caution">
    <text evidence="13">The sequence shown here is derived from an EMBL/GenBank/DDBJ whole genome shotgun (WGS) entry which is preliminary data.</text>
</comment>
<sequence length="270" mass="29578">MGAIFNTFLYQPLLNIFVALYNLIPGHDVGIVIIVITILLRIALYPLTNKSLKAQKDLQELQPKLEEIKTKYKDDKQGQAQATMELYKNNKVNPFASCLPLIVQLVILIALYQVLRNMLDPAYDIASHLYSFVKNPGVINQISFGFLNLAEKSIVLAVLAGAAQFWQAKSMSTKRPPVASGVGGKDEGMMVIMNKQMLYMMPVMTVFIGISLPAGLTLYWFWSTLLMALQQVWLFSAKGAASASGMGPTSGGKDGPSTGDTKVIEGKIAK</sequence>